<evidence type="ECO:0000259" key="4">
    <source>
        <dbReference type="Pfam" id="PF08241"/>
    </source>
</evidence>
<protein>
    <recommendedName>
        <fullName evidence="4">Methyltransferase type 11 domain-containing protein</fullName>
    </recommendedName>
</protein>
<dbReference type="EMBL" id="LUUI01000098">
    <property type="protein sequence ID" value="OAI16080.1"/>
    <property type="molecule type" value="Genomic_DNA"/>
</dbReference>
<feature type="repeat" description="TPR" evidence="3">
    <location>
        <begin position="150"/>
        <end position="183"/>
    </location>
</feature>
<dbReference type="Proteomes" id="UP000078476">
    <property type="component" value="Unassembled WGS sequence"/>
</dbReference>
<keyword evidence="2 3" id="KW-0802">TPR repeat</keyword>
<dbReference type="PANTHER" id="PTHR44943:SF8">
    <property type="entry name" value="TPR REPEAT-CONTAINING PROTEIN MJ0263"/>
    <property type="match status" value="1"/>
</dbReference>
<dbReference type="Pfam" id="PF08241">
    <property type="entry name" value="Methyltransf_11"/>
    <property type="match status" value="1"/>
</dbReference>
<evidence type="ECO:0000256" key="3">
    <source>
        <dbReference type="PROSITE-ProRule" id="PRU00339"/>
    </source>
</evidence>
<comment type="caution">
    <text evidence="5">The sequence shown here is derived from an EMBL/GenBank/DDBJ whole genome shotgun (WGS) entry which is preliminary data.</text>
</comment>
<dbReference type="InterPro" id="IPR029063">
    <property type="entry name" value="SAM-dependent_MTases_sf"/>
</dbReference>
<dbReference type="SMART" id="SM00028">
    <property type="entry name" value="TPR"/>
    <property type="match status" value="5"/>
</dbReference>
<feature type="repeat" description="TPR" evidence="3">
    <location>
        <begin position="82"/>
        <end position="115"/>
    </location>
</feature>
<dbReference type="PROSITE" id="PS50005">
    <property type="entry name" value="TPR"/>
    <property type="match status" value="5"/>
</dbReference>
<reference evidence="5 6" key="1">
    <citation type="submission" date="2016-03" db="EMBL/GenBank/DDBJ databases">
        <authorList>
            <person name="Ploux O."/>
        </authorList>
    </citation>
    <scope>NUCLEOTIDE SEQUENCE [LARGE SCALE GENOMIC DNA]</scope>
    <source>
        <strain evidence="5 6">R-45370</strain>
    </source>
</reference>
<keyword evidence="1" id="KW-0677">Repeat</keyword>
<dbReference type="Pfam" id="PF00515">
    <property type="entry name" value="TPR_1"/>
    <property type="match status" value="1"/>
</dbReference>
<feature type="domain" description="Methyltransferase type 11" evidence="4">
    <location>
        <begin position="285"/>
        <end position="377"/>
    </location>
</feature>
<dbReference type="STRING" id="980561.A1359_08670"/>
<proteinExistence type="predicted"/>
<dbReference type="SUPFAM" id="SSF53335">
    <property type="entry name" value="S-adenosyl-L-methionine-dependent methyltransferases"/>
    <property type="match status" value="1"/>
</dbReference>
<feature type="repeat" description="TPR" evidence="3">
    <location>
        <begin position="184"/>
        <end position="217"/>
    </location>
</feature>
<dbReference type="PANTHER" id="PTHR44943">
    <property type="entry name" value="CELLULOSE SYNTHASE OPERON PROTEIN C"/>
    <property type="match status" value="1"/>
</dbReference>
<keyword evidence="6" id="KW-1185">Reference proteome</keyword>
<dbReference type="CDD" id="cd02440">
    <property type="entry name" value="AdoMet_MTases"/>
    <property type="match status" value="1"/>
</dbReference>
<accession>A0A177NGA1</accession>
<dbReference type="Pfam" id="PF13432">
    <property type="entry name" value="TPR_16"/>
    <property type="match status" value="1"/>
</dbReference>
<evidence type="ECO:0000313" key="6">
    <source>
        <dbReference type="Proteomes" id="UP000078476"/>
    </source>
</evidence>
<dbReference type="GO" id="GO:0008757">
    <property type="term" value="F:S-adenosylmethionine-dependent methyltransferase activity"/>
    <property type="evidence" value="ECO:0007669"/>
    <property type="project" value="InterPro"/>
</dbReference>
<dbReference type="OrthoDB" id="9809392at2"/>
<dbReference type="InterPro" id="IPR051685">
    <property type="entry name" value="Ycf3/AcsC/BcsC/TPR_MFPF"/>
</dbReference>
<dbReference type="AlphaFoldDB" id="A0A177NGA1"/>
<organism evidence="5 6">
    <name type="scientific">Methylomonas lenta</name>
    <dbReference type="NCBI Taxonomy" id="980561"/>
    <lineage>
        <taxon>Bacteria</taxon>
        <taxon>Pseudomonadati</taxon>
        <taxon>Pseudomonadota</taxon>
        <taxon>Gammaproteobacteria</taxon>
        <taxon>Methylococcales</taxon>
        <taxon>Methylococcaceae</taxon>
        <taxon>Methylomonas</taxon>
    </lineage>
</organism>
<dbReference type="Gene3D" id="1.25.40.10">
    <property type="entry name" value="Tetratricopeptide repeat domain"/>
    <property type="match status" value="3"/>
</dbReference>
<evidence type="ECO:0000256" key="2">
    <source>
        <dbReference type="ARBA" id="ARBA00022803"/>
    </source>
</evidence>
<dbReference type="Gene3D" id="3.40.50.150">
    <property type="entry name" value="Vaccinia Virus protein VP39"/>
    <property type="match status" value="1"/>
</dbReference>
<sequence length="442" mass="49237">MTIEEADTATAVDIDYALAVAIRLHQTEQLVEAETMYKTILDQFPTYPEALHFYGLLKHQKGDNDQAISLIEQALAEAPEYSDAYNNLGNIFNNLEQFEKAAECYSKALDLTPDNAAAHNNYGVVLNRLSRVEEAIEAFSKAIALMPDNAEFYKNLGNGFKKQGDFTKSIKAYRKVISLKPYKSENYEYLCVVLYLQGNVEEAISLVKEWLEFDPENPLALHRLYSYTGELDLPRAADEYIAQTFDSFADSFDMVLKRLEYKAPFLVADALKQIHIKTGKALNILDAGCGTGLCGPLMKPYAAKITGVDLSAKMMERAKERDCYDALHQAELTAFIDGYSAECDVIVSSDTLVYFGDLQPVCLAAAKVLQTGGHFIFTVERTDEEVAAGYKIHPHGRFSHTAAYLNAVIESAGMQMLKLEENRLRFEAGEPVNGFLVVAQTV</sequence>
<dbReference type="InterPro" id="IPR019734">
    <property type="entry name" value="TPR_rpt"/>
</dbReference>
<evidence type="ECO:0000256" key="1">
    <source>
        <dbReference type="ARBA" id="ARBA00022737"/>
    </source>
</evidence>
<name>A0A177NGA1_9GAMM</name>
<dbReference type="RefSeq" id="WP_066981687.1">
    <property type="nucleotide sequence ID" value="NZ_LUUI01000098.1"/>
</dbReference>
<dbReference type="Pfam" id="PF13181">
    <property type="entry name" value="TPR_8"/>
    <property type="match status" value="1"/>
</dbReference>
<feature type="repeat" description="TPR" evidence="3">
    <location>
        <begin position="116"/>
        <end position="149"/>
    </location>
</feature>
<dbReference type="InterPro" id="IPR013216">
    <property type="entry name" value="Methyltransf_11"/>
</dbReference>
<feature type="repeat" description="TPR" evidence="3">
    <location>
        <begin position="48"/>
        <end position="81"/>
    </location>
</feature>
<dbReference type="PROSITE" id="PS50293">
    <property type="entry name" value="TPR_REGION"/>
    <property type="match status" value="3"/>
</dbReference>
<evidence type="ECO:0000313" key="5">
    <source>
        <dbReference type="EMBL" id="OAI16080.1"/>
    </source>
</evidence>
<dbReference type="InterPro" id="IPR011990">
    <property type="entry name" value="TPR-like_helical_dom_sf"/>
</dbReference>
<dbReference type="SUPFAM" id="SSF48452">
    <property type="entry name" value="TPR-like"/>
    <property type="match status" value="1"/>
</dbReference>
<gene>
    <name evidence="5" type="ORF">A1359_08670</name>
</gene>